<sequence length="99" mass="11008">MTRLHWIILLFALWTALYAGSFLVTANMPPDGDGFTRGMNRVTLFLQFQLGAGVSAAIAWWTGRLLPRGWQRWLSRLPAMMTVALFLLIGIMALAATLA</sequence>
<evidence type="ECO:0000256" key="1">
    <source>
        <dbReference type="SAM" id="Phobius"/>
    </source>
</evidence>
<organism evidence="2 3">
    <name type="scientific">Roseovarius azorensis</name>
    <dbReference type="NCBI Taxonomy" id="1287727"/>
    <lineage>
        <taxon>Bacteria</taxon>
        <taxon>Pseudomonadati</taxon>
        <taxon>Pseudomonadota</taxon>
        <taxon>Alphaproteobacteria</taxon>
        <taxon>Rhodobacterales</taxon>
        <taxon>Roseobacteraceae</taxon>
        <taxon>Roseovarius</taxon>
    </lineage>
</organism>
<reference evidence="2 3" key="1">
    <citation type="submission" date="2016-10" db="EMBL/GenBank/DDBJ databases">
        <authorList>
            <person name="de Groot N.N."/>
        </authorList>
    </citation>
    <scope>NUCLEOTIDE SEQUENCE [LARGE SCALE GENOMIC DNA]</scope>
    <source>
        <strain evidence="2 3">DSM 100674</strain>
    </source>
</reference>
<feature type="transmembrane region" description="Helical" evidence="1">
    <location>
        <begin position="73"/>
        <end position="96"/>
    </location>
</feature>
<keyword evidence="1" id="KW-1133">Transmembrane helix</keyword>
<dbReference type="EMBL" id="FOAG01000003">
    <property type="protein sequence ID" value="SEL10989.1"/>
    <property type="molecule type" value="Genomic_DNA"/>
</dbReference>
<keyword evidence="1" id="KW-0812">Transmembrane</keyword>
<protein>
    <submittedName>
        <fullName evidence="2">Uncharacterized protein</fullName>
    </submittedName>
</protein>
<gene>
    <name evidence="2" type="ORF">SAMN05443999_103326</name>
</gene>
<dbReference type="STRING" id="1287727.SAMN05443999_103326"/>
<keyword evidence="3" id="KW-1185">Reference proteome</keyword>
<dbReference type="OrthoDB" id="7877314at2"/>
<name>A0A1H7MIU1_9RHOB</name>
<proteinExistence type="predicted"/>
<feature type="transmembrane region" description="Helical" evidence="1">
    <location>
        <begin position="42"/>
        <end position="61"/>
    </location>
</feature>
<evidence type="ECO:0000313" key="2">
    <source>
        <dbReference type="EMBL" id="SEL10989.1"/>
    </source>
</evidence>
<keyword evidence="1" id="KW-0472">Membrane</keyword>
<evidence type="ECO:0000313" key="3">
    <source>
        <dbReference type="Proteomes" id="UP000199582"/>
    </source>
</evidence>
<dbReference type="AlphaFoldDB" id="A0A1H7MIU1"/>
<accession>A0A1H7MIU1</accession>
<dbReference type="RefSeq" id="WP_093034200.1">
    <property type="nucleotide sequence ID" value="NZ_FOAG01000003.1"/>
</dbReference>
<dbReference type="Proteomes" id="UP000199582">
    <property type="component" value="Unassembled WGS sequence"/>
</dbReference>